<evidence type="ECO:0008006" key="6">
    <source>
        <dbReference type="Google" id="ProtNLM"/>
    </source>
</evidence>
<dbReference type="Gene3D" id="1.10.246.120">
    <property type="match status" value="1"/>
</dbReference>
<dbReference type="Pfam" id="PF02204">
    <property type="entry name" value="VPS9"/>
    <property type="match status" value="1"/>
</dbReference>
<feature type="domain" description="CUE" evidence="2">
    <location>
        <begin position="600"/>
        <end position="642"/>
    </location>
</feature>
<dbReference type="InterPro" id="IPR045046">
    <property type="entry name" value="Vps9-like"/>
</dbReference>
<dbReference type="SMART" id="SM00546">
    <property type="entry name" value="CUE"/>
    <property type="match status" value="1"/>
</dbReference>
<dbReference type="PROSITE" id="PS51205">
    <property type="entry name" value="VPS9"/>
    <property type="match status" value="1"/>
</dbReference>
<name>A0ABY8EUN2_MALFU</name>
<dbReference type="Pfam" id="PF02845">
    <property type="entry name" value="CUE"/>
    <property type="match status" value="1"/>
</dbReference>
<dbReference type="PANTHER" id="PTHR23101">
    <property type="entry name" value="RAB GDP/GTP EXCHANGE FACTOR"/>
    <property type="match status" value="1"/>
</dbReference>
<protein>
    <recommendedName>
        <fullName evidence="6">Vacuolar protein sorting-associated protein 9a</fullName>
    </recommendedName>
</protein>
<dbReference type="InterPro" id="IPR003123">
    <property type="entry name" value="VPS9"/>
</dbReference>
<feature type="domain" description="VPS9" evidence="3">
    <location>
        <begin position="282"/>
        <end position="420"/>
    </location>
</feature>
<feature type="region of interest" description="Disordered" evidence="1">
    <location>
        <begin position="1"/>
        <end position="174"/>
    </location>
</feature>
<dbReference type="InterPro" id="IPR003892">
    <property type="entry name" value="CUE"/>
</dbReference>
<evidence type="ECO:0000313" key="4">
    <source>
        <dbReference type="EMBL" id="WFD49270.1"/>
    </source>
</evidence>
<dbReference type="InterPro" id="IPR037191">
    <property type="entry name" value="VPS9_dom_sf"/>
</dbReference>
<organism evidence="4 5">
    <name type="scientific">Malassezia furfur</name>
    <name type="common">Pityriasis versicolor infection agent</name>
    <name type="synonym">Pityrosporum furfur</name>
    <dbReference type="NCBI Taxonomy" id="55194"/>
    <lineage>
        <taxon>Eukaryota</taxon>
        <taxon>Fungi</taxon>
        <taxon>Dikarya</taxon>
        <taxon>Basidiomycota</taxon>
        <taxon>Ustilaginomycotina</taxon>
        <taxon>Malasseziomycetes</taxon>
        <taxon>Malasseziales</taxon>
        <taxon>Malasseziaceae</taxon>
        <taxon>Malassezia</taxon>
    </lineage>
</organism>
<feature type="compositionally biased region" description="Polar residues" evidence="1">
    <location>
        <begin position="100"/>
        <end position="114"/>
    </location>
</feature>
<gene>
    <name evidence="4" type="ORF">GLX27_003950</name>
</gene>
<dbReference type="EMBL" id="CP046237">
    <property type="protein sequence ID" value="WFD49270.1"/>
    <property type="molecule type" value="Genomic_DNA"/>
</dbReference>
<dbReference type="PROSITE" id="PS51140">
    <property type="entry name" value="CUE"/>
    <property type="match status" value="1"/>
</dbReference>
<feature type="compositionally biased region" description="Polar residues" evidence="1">
    <location>
        <begin position="124"/>
        <end position="150"/>
    </location>
</feature>
<sequence length="642" mass="69191">MAAKPKQAKGKQRASDAESTAPEHASDTVDASPTSAEPETARDVDTPPSPAKPAQADEAAEQGSEAPGADADAQAEPRADPEKNTTAPADGTADTDGATERSTQNGTEAESTTPRKGAKDESAQTDGAQGDSTQGDSTQGDSTQGDSTSEGAAPSATTPSAKAAGKAAVPQPAVPKPFDFNRFLEQMKHRSAVPVNEYVRSFFRGFTKRPYKPADQVKLIFDFLDFITARMAEASVWARLSDAEFDQATEAMEKLIMNRLYTYTFPPAIEQEGHWRVQTNDLERDEVLSRRIQLLSWIEERHLDMPTGTHSARFIDFAVQELRKVNHYRAPRDKIICILNCCKVIFGLIRHLGKEENADAFVPLLILVILRANPPHLVSNVEYILRFKNPNRPTSEADYYLSSLSGAIAFIESMDYTALSNVTEAEFDEQVQRTSAALEAQAAADAANDASLPLSAQVAAVSLADDARAFLQRTGEAARAGLSGPINVLGKLLYERIDEALAPSEPVQTPAPQPPRAPTRGAAPNAPLRAPALALLDEDESRSEPDSSPFETPNRRAPWRASFVPHSFGDARDSPSHHVAAAQRAGDAEGDEAAGDASVDWDAGTQTLKSIFPHAEDSVLLLILQECGGNVEMAIDRLLEMT</sequence>
<evidence type="ECO:0000313" key="5">
    <source>
        <dbReference type="Proteomes" id="UP000818624"/>
    </source>
</evidence>
<keyword evidence="5" id="KW-1185">Reference proteome</keyword>
<dbReference type="Pfam" id="PF18151">
    <property type="entry name" value="DUF5601"/>
    <property type="match status" value="1"/>
</dbReference>
<proteinExistence type="predicted"/>
<dbReference type="Gene3D" id="1.10.8.10">
    <property type="entry name" value="DNA helicase RuvA subunit, C-terminal domain"/>
    <property type="match status" value="1"/>
</dbReference>
<feature type="region of interest" description="Disordered" evidence="1">
    <location>
        <begin position="537"/>
        <end position="597"/>
    </location>
</feature>
<dbReference type="InterPro" id="IPR041545">
    <property type="entry name" value="DUF5601"/>
</dbReference>
<feature type="compositionally biased region" description="Low complexity" evidence="1">
    <location>
        <begin position="151"/>
        <end position="171"/>
    </location>
</feature>
<feature type="region of interest" description="Disordered" evidence="1">
    <location>
        <begin position="503"/>
        <end position="525"/>
    </location>
</feature>
<evidence type="ECO:0000259" key="2">
    <source>
        <dbReference type="PROSITE" id="PS51140"/>
    </source>
</evidence>
<evidence type="ECO:0000256" key="1">
    <source>
        <dbReference type="SAM" id="MobiDB-lite"/>
    </source>
</evidence>
<dbReference type="Proteomes" id="UP000818624">
    <property type="component" value="Chromosome 4"/>
</dbReference>
<evidence type="ECO:0000259" key="3">
    <source>
        <dbReference type="PROSITE" id="PS51205"/>
    </source>
</evidence>
<feature type="compositionally biased region" description="Low complexity" evidence="1">
    <location>
        <begin position="85"/>
        <end position="96"/>
    </location>
</feature>
<dbReference type="InterPro" id="IPR009060">
    <property type="entry name" value="UBA-like_sf"/>
</dbReference>
<dbReference type="SUPFAM" id="SSF109993">
    <property type="entry name" value="VPS9 domain"/>
    <property type="match status" value="1"/>
</dbReference>
<accession>A0ABY8EUN2</accession>
<dbReference type="PANTHER" id="PTHR23101:SF25">
    <property type="entry name" value="GTPASE-ACTIVATING PROTEIN AND VPS9 DOMAIN-CONTAINING PROTEIN 1"/>
    <property type="match status" value="1"/>
</dbReference>
<dbReference type="SMART" id="SM00167">
    <property type="entry name" value="VPS9"/>
    <property type="match status" value="1"/>
</dbReference>
<dbReference type="CDD" id="cd14279">
    <property type="entry name" value="CUE"/>
    <property type="match status" value="1"/>
</dbReference>
<reference evidence="4 5" key="1">
    <citation type="journal article" date="2020" name="Elife">
        <title>Loss of centromere function drives karyotype evolution in closely related Malassezia species.</title>
        <authorList>
            <person name="Sankaranarayanan S.R."/>
            <person name="Ianiri G."/>
            <person name="Coelho M.A."/>
            <person name="Reza M.H."/>
            <person name="Thimmappa B.C."/>
            <person name="Ganguly P."/>
            <person name="Vadnala R.N."/>
            <person name="Sun S."/>
            <person name="Siddharthan R."/>
            <person name="Tellgren-Roth C."/>
            <person name="Dawson T.L."/>
            <person name="Heitman J."/>
            <person name="Sanyal K."/>
        </authorList>
    </citation>
    <scope>NUCLEOTIDE SEQUENCE [LARGE SCALE GENOMIC DNA]</scope>
    <source>
        <strain evidence="4">CBS14141</strain>
    </source>
</reference>
<dbReference type="SUPFAM" id="SSF46934">
    <property type="entry name" value="UBA-like"/>
    <property type="match status" value="1"/>
</dbReference>
<dbReference type="Gene3D" id="1.20.1050.80">
    <property type="entry name" value="VPS9 domain"/>
    <property type="match status" value="1"/>
</dbReference>
<feature type="compositionally biased region" description="Basic residues" evidence="1">
    <location>
        <begin position="1"/>
        <end position="12"/>
    </location>
</feature>